<organism evidence="5 6">
    <name type="scientific">Nocardioides mesophilus</name>
    <dbReference type="NCBI Taxonomy" id="433659"/>
    <lineage>
        <taxon>Bacteria</taxon>
        <taxon>Bacillati</taxon>
        <taxon>Actinomycetota</taxon>
        <taxon>Actinomycetes</taxon>
        <taxon>Propionibacteriales</taxon>
        <taxon>Nocardioidaceae</taxon>
        <taxon>Nocardioides</taxon>
    </lineage>
</organism>
<dbReference type="InterPro" id="IPR005754">
    <property type="entry name" value="Sortase"/>
</dbReference>
<evidence type="ECO:0000256" key="2">
    <source>
        <dbReference type="PIRSR" id="PIRSR605754-1"/>
    </source>
</evidence>
<protein>
    <submittedName>
        <fullName evidence="5">Class E sortase</fullName>
    </submittedName>
</protein>
<keyword evidence="4" id="KW-1133">Transmembrane helix</keyword>
<dbReference type="InterPro" id="IPR053465">
    <property type="entry name" value="Sortase_Class_E"/>
</dbReference>
<sequence>MAASRRRGVAFWVGTGLVVAGLAMLGYVGWQFFGTNIVSERRQRDAVERLQRDWREPTVGQAVDAGNGSRDGTSGGTAEPVRLGDALALIRIPRFGDGYVMPVFQGVEDDVLARGFGHFEDAAGPGEKGNFALAAHRVTHGEPLRDMPSLRPGDEVLVETRDAVFTYELDTDPRDLVVAFRDTWVVDPRPQNPDPDGVRPPDQPRLITLTTCSELFHTDNRMIAFGHLVSTRAK</sequence>
<dbReference type="NCBIfam" id="NF033747">
    <property type="entry name" value="class_E_sortase"/>
    <property type="match status" value="1"/>
</dbReference>
<evidence type="ECO:0000256" key="4">
    <source>
        <dbReference type="SAM" id="Phobius"/>
    </source>
</evidence>
<feature type="active site" description="Acyl-thioester intermediate" evidence="2">
    <location>
        <position position="212"/>
    </location>
</feature>
<feature type="transmembrane region" description="Helical" evidence="4">
    <location>
        <begin position="9"/>
        <end position="33"/>
    </location>
</feature>
<gene>
    <name evidence="5" type="ORF">H9L09_07565</name>
</gene>
<dbReference type="EMBL" id="CP060713">
    <property type="protein sequence ID" value="QNN54199.1"/>
    <property type="molecule type" value="Genomic_DNA"/>
</dbReference>
<dbReference type="RefSeq" id="WP_187580039.1">
    <property type="nucleotide sequence ID" value="NZ_CP060713.1"/>
</dbReference>
<dbReference type="InterPro" id="IPR042003">
    <property type="entry name" value="Sortase_E"/>
</dbReference>
<evidence type="ECO:0000256" key="1">
    <source>
        <dbReference type="ARBA" id="ARBA00022801"/>
    </source>
</evidence>
<keyword evidence="4" id="KW-0472">Membrane</keyword>
<dbReference type="AlphaFoldDB" id="A0A7G9RF24"/>
<proteinExistence type="predicted"/>
<feature type="region of interest" description="Disordered" evidence="3">
    <location>
        <begin position="57"/>
        <end position="79"/>
    </location>
</feature>
<evidence type="ECO:0000256" key="3">
    <source>
        <dbReference type="SAM" id="MobiDB-lite"/>
    </source>
</evidence>
<dbReference type="Proteomes" id="UP000515947">
    <property type="component" value="Chromosome"/>
</dbReference>
<dbReference type="KEGG" id="nmes:H9L09_07565"/>
<keyword evidence="6" id="KW-1185">Reference proteome</keyword>
<dbReference type="Pfam" id="PF04203">
    <property type="entry name" value="Sortase"/>
    <property type="match status" value="1"/>
</dbReference>
<feature type="active site" description="Proton donor/acceptor" evidence="2">
    <location>
        <position position="136"/>
    </location>
</feature>
<reference evidence="5 6" key="1">
    <citation type="submission" date="2020-08" db="EMBL/GenBank/DDBJ databases">
        <title>Genome sequence of Nocardioides mesophilus KACC 16243T.</title>
        <authorList>
            <person name="Hyun D.-W."/>
            <person name="Bae J.-W."/>
        </authorList>
    </citation>
    <scope>NUCLEOTIDE SEQUENCE [LARGE SCALE GENOMIC DNA]</scope>
    <source>
        <strain evidence="5 6">KACC 16243</strain>
    </source>
</reference>
<dbReference type="Gene3D" id="2.40.260.10">
    <property type="entry name" value="Sortase"/>
    <property type="match status" value="1"/>
</dbReference>
<name>A0A7G9RF24_9ACTN</name>
<dbReference type="SUPFAM" id="SSF63817">
    <property type="entry name" value="Sortase"/>
    <property type="match status" value="1"/>
</dbReference>
<dbReference type="GO" id="GO:0016787">
    <property type="term" value="F:hydrolase activity"/>
    <property type="evidence" value="ECO:0007669"/>
    <property type="project" value="UniProtKB-KW"/>
</dbReference>
<evidence type="ECO:0000313" key="6">
    <source>
        <dbReference type="Proteomes" id="UP000515947"/>
    </source>
</evidence>
<keyword evidence="4" id="KW-0812">Transmembrane</keyword>
<dbReference type="CDD" id="cd05830">
    <property type="entry name" value="Sortase_E"/>
    <property type="match status" value="1"/>
</dbReference>
<dbReference type="InterPro" id="IPR023365">
    <property type="entry name" value="Sortase_dom-sf"/>
</dbReference>
<evidence type="ECO:0000313" key="5">
    <source>
        <dbReference type="EMBL" id="QNN54199.1"/>
    </source>
</evidence>
<accession>A0A7G9RF24</accession>
<keyword evidence="1" id="KW-0378">Hydrolase</keyword>